<evidence type="ECO:0000256" key="8">
    <source>
        <dbReference type="HAMAP-Rule" id="MF_00421"/>
    </source>
</evidence>
<dbReference type="GO" id="GO:0005737">
    <property type="term" value="C:cytoplasm"/>
    <property type="evidence" value="ECO:0007669"/>
    <property type="project" value="UniProtKB-SubCell"/>
</dbReference>
<keyword evidence="7 8" id="KW-0315">Glutamine amidotransferase</keyword>
<dbReference type="GO" id="GO:0004359">
    <property type="term" value="F:glutaminase activity"/>
    <property type="evidence" value="ECO:0007669"/>
    <property type="project" value="UniProtKB-EC"/>
</dbReference>
<dbReference type="GO" id="GO:0006189">
    <property type="term" value="P:'de novo' IMP biosynthetic process"/>
    <property type="evidence" value="ECO:0007669"/>
    <property type="project" value="UniProtKB-UniRule"/>
</dbReference>
<evidence type="ECO:0000256" key="4">
    <source>
        <dbReference type="ARBA" id="ARBA00022755"/>
    </source>
</evidence>
<feature type="active site" evidence="8">
    <location>
        <position position="200"/>
    </location>
</feature>
<protein>
    <recommendedName>
        <fullName evidence="8">Phosphoribosylformylglycinamidine synthase subunit PurQ</fullName>
        <shortName evidence="8">FGAM synthase</shortName>
        <ecNumber evidence="8">6.3.5.3</ecNumber>
    </recommendedName>
    <alternativeName>
        <fullName evidence="8">Formylglycinamide ribonucleotide amidotransferase subunit I</fullName>
        <shortName evidence="8">FGAR amidotransferase I</shortName>
        <shortName evidence="8">FGAR-AT I</shortName>
    </alternativeName>
    <alternativeName>
        <fullName evidence="8">Glutaminase PurQ</fullName>
        <ecNumber evidence="8">3.5.1.2</ecNumber>
    </alternativeName>
    <alternativeName>
        <fullName evidence="8">Phosphoribosylformylglycinamidine synthase subunit I</fullName>
    </alternativeName>
</protein>
<accession>A0A938YH82</accession>
<dbReference type="Gene3D" id="3.40.50.880">
    <property type="match status" value="1"/>
</dbReference>
<dbReference type="GO" id="GO:0005524">
    <property type="term" value="F:ATP binding"/>
    <property type="evidence" value="ECO:0007669"/>
    <property type="project" value="UniProtKB-KW"/>
</dbReference>
<dbReference type="EC" id="6.3.5.3" evidence="8"/>
<evidence type="ECO:0000313" key="9">
    <source>
        <dbReference type="EMBL" id="MBM9477636.1"/>
    </source>
</evidence>
<evidence type="ECO:0000256" key="7">
    <source>
        <dbReference type="ARBA" id="ARBA00022962"/>
    </source>
</evidence>
<comment type="caution">
    <text evidence="9">The sequence shown here is derived from an EMBL/GenBank/DDBJ whole genome shotgun (WGS) entry which is preliminary data.</text>
</comment>
<reference evidence="9" key="1">
    <citation type="submission" date="2021-01" db="EMBL/GenBank/DDBJ databases">
        <title>KCTC 19127 draft genome.</title>
        <authorList>
            <person name="An D."/>
        </authorList>
    </citation>
    <scope>NUCLEOTIDE SEQUENCE</scope>
    <source>
        <strain evidence="9">KCTC 19127</strain>
    </source>
</reference>
<dbReference type="InterPro" id="IPR010075">
    <property type="entry name" value="PRibForGlyAmidine_synth_PurQ"/>
</dbReference>
<evidence type="ECO:0000313" key="10">
    <source>
        <dbReference type="Proteomes" id="UP000663801"/>
    </source>
</evidence>
<proteinExistence type="inferred from homology"/>
<keyword evidence="5 8" id="KW-0378">Hydrolase</keyword>
<name>A0A938YH82_9ACTN</name>
<dbReference type="GO" id="GO:0004642">
    <property type="term" value="F:phosphoribosylformylglycinamidine synthase activity"/>
    <property type="evidence" value="ECO:0007669"/>
    <property type="project" value="UniProtKB-UniRule"/>
</dbReference>
<dbReference type="Pfam" id="PF13507">
    <property type="entry name" value="GATase_5"/>
    <property type="match status" value="1"/>
</dbReference>
<dbReference type="PANTHER" id="PTHR47552">
    <property type="entry name" value="PHOSPHORIBOSYLFORMYLGLYCINAMIDINE SYNTHASE SUBUNIT PURQ"/>
    <property type="match status" value="1"/>
</dbReference>
<dbReference type="PANTHER" id="PTHR47552:SF1">
    <property type="entry name" value="PHOSPHORIBOSYLFORMYLGLYCINAMIDINE SYNTHASE SUBUNIT PURQ"/>
    <property type="match status" value="1"/>
</dbReference>
<dbReference type="FunFam" id="3.40.50.880:FF:000019">
    <property type="entry name" value="Phosphoribosylformylglycinamidine synthase subunit PurQ"/>
    <property type="match status" value="1"/>
</dbReference>
<dbReference type="RefSeq" id="WP_205257761.1">
    <property type="nucleotide sequence ID" value="NZ_BAAAPV010000005.1"/>
</dbReference>
<gene>
    <name evidence="8 9" type="primary">purQ</name>
    <name evidence="9" type="ORF">JL107_14385</name>
</gene>
<comment type="catalytic activity">
    <reaction evidence="8">
        <text>N(2)-formyl-N(1)-(5-phospho-beta-D-ribosyl)glycinamide + L-glutamine + ATP + H2O = 2-formamido-N(1)-(5-O-phospho-beta-D-ribosyl)acetamidine + L-glutamate + ADP + phosphate + H(+)</text>
        <dbReference type="Rhea" id="RHEA:17129"/>
        <dbReference type="ChEBI" id="CHEBI:15377"/>
        <dbReference type="ChEBI" id="CHEBI:15378"/>
        <dbReference type="ChEBI" id="CHEBI:29985"/>
        <dbReference type="ChEBI" id="CHEBI:30616"/>
        <dbReference type="ChEBI" id="CHEBI:43474"/>
        <dbReference type="ChEBI" id="CHEBI:58359"/>
        <dbReference type="ChEBI" id="CHEBI:147286"/>
        <dbReference type="ChEBI" id="CHEBI:147287"/>
        <dbReference type="ChEBI" id="CHEBI:456216"/>
        <dbReference type="EC" id="6.3.5.3"/>
    </reaction>
</comment>
<dbReference type="EC" id="3.5.1.2" evidence="8"/>
<dbReference type="EMBL" id="JAERWL010000012">
    <property type="protein sequence ID" value="MBM9477636.1"/>
    <property type="molecule type" value="Genomic_DNA"/>
</dbReference>
<keyword evidence="2 8" id="KW-0436">Ligase</keyword>
<comment type="pathway">
    <text evidence="8">Purine metabolism; IMP biosynthesis via de novo pathway; 5-amino-1-(5-phospho-D-ribosyl)imidazole from N(2)-formyl-N(1)-(5-phospho-D-ribosyl)glycinamide: step 1/2.</text>
</comment>
<dbReference type="SMART" id="SM01211">
    <property type="entry name" value="GATase_5"/>
    <property type="match status" value="1"/>
</dbReference>
<evidence type="ECO:0000256" key="2">
    <source>
        <dbReference type="ARBA" id="ARBA00022598"/>
    </source>
</evidence>
<dbReference type="InterPro" id="IPR029062">
    <property type="entry name" value="Class_I_gatase-like"/>
</dbReference>
<sequence>MTRFGVITFPGTLDDIDAARAVEYAGATPVPLWHADADLKDVDAVVVPGGFSYGDYLRAGAIAAQAPVLRSVVDRARAGMPVLGICNGFQVLCEAGLLPGALLRNAGLRFLCRDQWLRVENTTSTWTTRYEPGAEILVPMKNAEGRFVADEAVLDELEGEGRVLFRYVGDGPTQGNPNGSLRDIAGICSADGRIAGLMPHPEHAIDPLTGPTDDGLGLVYSAVDALAQTVGATR</sequence>
<dbReference type="PIRSF" id="PIRSF001586">
    <property type="entry name" value="FGAM_synth_I"/>
    <property type="match status" value="1"/>
</dbReference>
<keyword evidence="3 8" id="KW-0547">Nucleotide-binding</keyword>
<keyword evidence="6 8" id="KW-0067">ATP-binding</keyword>
<evidence type="ECO:0000256" key="5">
    <source>
        <dbReference type="ARBA" id="ARBA00022801"/>
    </source>
</evidence>
<comment type="subcellular location">
    <subcellularLocation>
        <location evidence="8">Cytoplasm</location>
    </subcellularLocation>
</comment>
<dbReference type="HAMAP" id="MF_00421">
    <property type="entry name" value="PurQ"/>
    <property type="match status" value="1"/>
</dbReference>
<comment type="catalytic activity">
    <reaction evidence="8">
        <text>L-glutamine + H2O = L-glutamate + NH4(+)</text>
        <dbReference type="Rhea" id="RHEA:15889"/>
        <dbReference type="ChEBI" id="CHEBI:15377"/>
        <dbReference type="ChEBI" id="CHEBI:28938"/>
        <dbReference type="ChEBI" id="CHEBI:29985"/>
        <dbReference type="ChEBI" id="CHEBI:58359"/>
        <dbReference type="EC" id="3.5.1.2"/>
    </reaction>
</comment>
<comment type="subunit">
    <text evidence="8">Part of the FGAM synthase complex composed of 1 PurL, 1 PurQ and 2 PurS subunits.</text>
</comment>
<evidence type="ECO:0000256" key="3">
    <source>
        <dbReference type="ARBA" id="ARBA00022741"/>
    </source>
</evidence>
<organism evidence="9 10">
    <name type="scientific">Nakamurella flavida</name>
    <dbReference type="NCBI Taxonomy" id="363630"/>
    <lineage>
        <taxon>Bacteria</taxon>
        <taxon>Bacillati</taxon>
        <taxon>Actinomycetota</taxon>
        <taxon>Actinomycetes</taxon>
        <taxon>Nakamurellales</taxon>
        <taxon>Nakamurellaceae</taxon>
        <taxon>Nakamurella</taxon>
    </lineage>
</organism>
<dbReference type="PROSITE" id="PS51273">
    <property type="entry name" value="GATASE_TYPE_1"/>
    <property type="match status" value="1"/>
</dbReference>
<evidence type="ECO:0000256" key="1">
    <source>
        <dbReference type="ARBA" id="ARBA00022490"/>
    </source>
</evidence>
<keyword evidence="1 8" id="KW-0963">Cytoplasm</keyword>
<dbReference type="AlphaFoldDB" id="A0A938YH82"/>
<feature type="active site" evidence="8">
    <location>
        <position position="202"/>
    </location>
</feature>
<dbReference type="CDD" id="cd01740">
    <property type="entry name" value="GATase1_FGAR_AT"/>
    <property type="match status" value="1"/>
</dbReference>
<comment type="function">
    <text evidence="8">Part of the phosphoribosylformylglycinamidine synthase complex involved in the purines biosynthetic pathway. Catalyzes the ATP-dependent conversion of formylglycinamide ribonucleotide (FGAR) and glutamine to yield formylglycinamidine ribonucleotide (FGAM) and glutamate. The FGAM synthase complex is composed of three subunits. PurQ produces an ammonia molecule by converting glutamine to glutamate. PurL transfers the ammonia molecule to FGAR to form FGAM in an ATP-dependent manner. PurS interacts with PurQ and PurL and is thought to assist in the transfer of the ammonia molecule from PurQ to PurL.</text>
</comment>
<dbReference type="NCBIfam" id="NF002957">
    <property type="entry name" value="PRK03619.1"/>
    <property type="match status" value="1"/>
</dbReference>
<dbReference type="Proteomes" id="UP000663801">
    <property type="component" value="Unassembled WGS sequence"/>
</dbReference>
<feature type="active site" description="Nucleophile" evidence="8">
    <location>
        <position position="86"/>
    </location>
</feature>
<dbReference type="SUPFAM" id="SSF52317">
    <property type="entry name" value="Class I glutamine amidotransferase-like"/>
    <property type="match status" value="1"/>
</dbReference>
<dbReference type="NCBIfam" id="TIGR01737">
    <property type="entry name" value="FGAM_synth_I"/>
    <property type="match status" value="1"/>
</dbReference>
<keyword evidence="10" id="KW-1185">Reference proteome</keyword>
<keyword evidence="4 8" id="KW-0658">Purine biosynthesis</keyword>
<evidence type="ECO:0000256" key="6">
    <source>
        <dbReference type="ARBA" id="ARBA00022840"/>
    </source>
</evidence>